<keyword evidence="2" id="KW-1185">Reference proteome</keyword>
<accession>A0A7J7E1J4</accession>
<gene>
    <name evidence="1" type="ORF">HS088_TW01G00318</name>
</gene>
<name>A0A7J7E1J4_TRIWF</name>
<sequence length="99" mass="10987">MKEYLLLLNEDSIPRHCKVARFSHSVVGCSRQGNLSCVATACLIRHQSTMSLFLIGLWSVLLESADKFFWCNVTNNDDGNLASITCSILCVIMLLVPLP</sequence>
<dbReference type="EMBL" id="JAAARO010000001">
    <property type="protein sequence ID" value="KAF5752409.1"/>
    <property type="molecule type" value="Genomic_DNA"/>
</dbReference>
<evidence type="ECO:0000313" key="2">
    <source>
        <dbReference type="Proteomes" id="UP000593562"/>
    </source>
</evidence>
<comment type="caution">
    <text evidence="1">The sequence shown here is derived from an EMBL/GenBank/DDBJ whole genome shotgun (WGS) entry which is preliminary data.</text>
</comment>
<dbReference type="InParanoid" id="A0A7J7E1J4"/>
<dbReference type="Proteomes" id="UP000593562">
    <property type="component" value="Unassembled WGS sequence"/>
</dbReference>
<protein>
    <submittedName>
        <fullName evidence="1">Uncharacterized protein</fullName>
    </submittedName>
</protein>
<proteinExistence type="predicted"/>
<evidence type="ECO:0000313" key="1">
    <source>
        <dbReference type="EMBL" id="KAF5752409.1"/>
    </source>
</evidence>
<dbReference type="AlphaFoldDB" id="A0A7J7E1J4"/>
<organism evidence="1 2">
    <name type="scientific">Tripterygium wilfordii</name>
    <name type="common">Thunder God vine</name>
    <dbReference type="NCBI Taxonomy" id="458696"/>
    <lineage>
        <taxon>Eukaryota</taxon>
        <taxon>Viridiplantae</taxon>
        <taxon>Streptophyta</taxon>
        <taxon>Embryophyta</taxon>
        <taxon>Tracheophyta</taxon>
        <taxon>Spermatophyta</taxon>
        <taxon>Magnoliopsida</taxon>
        <taxon>eudicotyledons</taxon>
        <taxon>Gunneridae</taxon>
        <taxon>Pentapetalae</taxon>
        <taxon>rosids</taxon>
        <taxon>fabids</taxon>
        <taxon>Celastrales</taxon>
        <taxon>Celastraceae</taxon>
        <taxon>Tripterygium</taxon>
    </lineage>
</organism>
<reference evidence="1 2" key="1">
    <citation type="journal article" date="2020" name="Nat. Commun.">
        <title>Genome of Tripterygium wilfordii and identification of cytochrome P450 involved in triptolide biosynthesis.</title>
        <authorList>
            <person name="Tu L."/>
            <person name="Su P."/>
            <person name="Zhang Z."/>
            <person name="Gao L."/>
            <person name="Wang J."/>
            <person name="Hu T."/>
            <person name="Zhou J."/>
            <person name="Zhang Y."/>
            <person name="Zhao Y."/>
            <person name="Liu Y."/>
            <person name="Song Y."/>
            <person name="Tong Y."/>
            <person name="Lu Y."/>
            <person name="Yang J."/>
            <person name="Xu C."/>
            <person name="Jia M."/>
            <person name="Peters R.J."/>
            <person name="Huang L."/>
            <person name="Gao W."/>
        </authorList>
    </citation>
    <scope>NUCLEOTIDE SEQUENCE [LARGE SCALE GENOMIC DNA]</scope>
    <source>
        <strain evidence="2">cv. XIE 37</strain>
        <tissue evidence="1">Leaf</tissue>
    </source>
</reference>